<dbReference type="PANTHER" id="PTHR10322">
    <property type="entry name" value="DNA POLYMERASE CATALYTIC SUBUNIT"/>
    <property type="match status" value="1"/>
</dbReference>
<feature type="non-terminal residue" evidence="1">
    <location>
        <position position="237"/>
    </location>
</feature>
<dbReference type="PANTHER" id="PTHR10322:SF23">
    <property type="entry name" value="DNA POLYMERASE DELTA CATALYTIC SUBUNIT"/>
    <property type="match status" value="1"/>
</dbReference>
<accession>T1BTE7</accession>
<organism evidence="1">
    <name type="scientific">mine drainage metagenome</name>
    <dbReference type="NCBI Taxonomy" id="410659"/>
    <lineage>
        <taxon>unclassified sequences</taxon>
        <taxon>metagenomes</taxon>
        <taxon>ecological metagenomes</taxon>
    </lineage>
</organism>
<gene>
    <name evidence="1" type="ORF">B2A_05238</name>
</gene>
<comment type="caution">
    <text evidence="1">The sequence shown here is derived from an EMBL/GenBank/DDBJ whole genome shotgun (WGS) entry which is preliminary data.</text>
</comment>
<sequence>MRTVELFLLEGSYVGGEDGVVVELYGRTRDGTPLVARNYGFRPYFVLTEPTAGVRERLGKDPEVAELRDLSTWVEGRDRPALRVSIRHPWLVPQYRDTYRRPGDDTSVLACDIPFVHRFLYDHGLGLTIAFEAEDEPPEIAARYTIPQVVRVVTTDDHDIRPSEPFRPPLRVLSFDIENSIPTRTIFTICGVAEGGGRPPRTFRLADDRERTILERFVEVVEQDDPDVLTGYNIGGY</sequence>
<dbReference type="InterPro" id="IPR050240">
    <property type="entry name" value="DNA_pol_type-B"/>
</dbReference>
<dbReference type="AlphaFoldDB" id="T1BTE7"/>
<protein>
    <submittedName>
        <fullName evidence="1">DNA polymerase II</fullName>
    </submittedName>
</protein>
<dbReference type="Gene3D" id="3.30.420.10">
    <property type="entry name" value="Ribonuclease H-like superfamily/Ribonuclease H"/>
    <property type="match status" value="1"/>
</dbReference>
<dbReference type="InterPro" id="IPR012337">
    <property type="entry name" value="RNaseH-like_sf"/>
</dbReference>
<dbReference type="EMBL" id="AUZZ01003617">
    <property type="protein sequence ID" value="EQD56469.1"/>
    <property type="molecule type" value="Genomic_DNA"/>
</dbReference>
<name>T1BTE7_9ZZZZ</name>
<dbReference type="GO" id="GO:0003676">
    <property type="term" value="F:nucleic acid binding"/>
    <property type="evidence" value="ECO:0007669"/>
    <property type="project" value="InterPro"/>
</dbReference>
<reference evidence="1" key="2">
    <citation type="journal article" date="2014" name="ISME J.">
        <title>Microbial stratification in low pH oxic and suboxic macroscopic growths along an acid mine drainage.</title>
        <authorList>
            <person name="Mendez-Garcia C."/>
            <person name="Mesa V."/>
            <person name="Sprenger R.R."/>
            <person name="Richter M."/>
            <person name="Diez M.S."/>
            <person name="Solano J."/>
            <person name="Bargiela R."/>
            <person name="Golyshina O.V."/>
            <person name="Manteca A."/>
            <person name="Ramos J.L."/>
            <person name="Gallego J.R."/>
            <person name="Llorente I."/>
            <person name="Martins Dos Santos V.A."/>
            <person name="Jensen O.N."/>
            <person name="Pelaez A.I."/>
            <person name="Sanchez J."/>
            <person name="Ferrer M."/>
        </authorList>
    </citation>
    <scope>NUCLEOTIDE SEQUENCE</scope>
</reference>
<proteinExistence type="predicted"/>
<reference evidence="1" key="1">
    <citation type="submission" date="2013-08" db="EMBL/GenBank/DDBJ databases">
        <authorList>
            <person name="Mendez C."/>
            <person name="Richter M."/>
            <person name="Ferrer M."/>
            <person name="Sanchez J."/>
        </authorList>
    </citation>
    <scope>NUCLEOTIDE SEQUENCE</scope>
</reference>
<dbReference type="Gene3D" id="3.30.342.10">
    <property type="entry name" value="DNA Polymerase, chain B, domain 1"/>
    <property type="match status" value="1"/>
</dbReference>
<evidence type="ECO:0000313" key="1">
    <source>
        <dbReference type="EMBL" id="EQD56469.1"/>
    </source>
</evidence>
<dbReference type="InterPro" id="IPR036397">
    <property type="entry name" value="RNaseH_sf"/>
</dbReference>
<dbReference type="SUPFAM" id="SSF53098">
    <property type="entry name" value="Ribonuclease H-like"/>
    <property type="match status" value="1"/>
</dbReference>